<reference evidence="2 3" key="1">
    <citation type="submission" date="2016-12" db="EMBL/GenBank/DDBJ databases">
        <title>The genomes of Aspergillus section Nigri reveals drivers in fungal speciation.</title>
        <authorList>
            <consortium name="DOE Joint Genome Institute"/>
            <person name="Vesth T.C."/>
            <person name="Nybo J."/>
            <person name="Theobald S."/>
            <person name="Brandl J."/>
            <person name="Frisvad J.C."/>
            <person name="Nielsen K.F."/>
            <person name="Lyhne E.K."/>
            <person name="Kogle M.E."/>
            <person name="Kuo A."/>
            <person name="Riley R."/>
            <person name="Clum A."/>
            <person name="Nolan M."/>
            <person name="Lipzen A."/>
            <person name="Salamov A."/>
            <person name="Henrissat B."/>
            <person name="Wiebenga A."/>
            <person name="De Vries R.P."/>
            <person name="Grigoriev I.V."/>
            <person name="Mortensen U.H."/>
            <person name="Andersen M.R."/>
            <person name="Baker S.E."/>
        </authorList>
    </citation>
    <scope>NUCLEOTIDE SEQUENCE [LARGE SCALE GENOMIC DNA]</scope>
    <source>
        <strain evidence="2 3">IBT 23096</strain>
    </source>
</reference>
<keyword evidence="1" id="KW-0812">Transmembrane</keyword>
<dbReference type="Proteomes" id="UP000234275">
    <property type="component" value="Unassembled WGS sequence"/>
</dbReference>
<dbReference type="VEuPathDB" id="FungiDB:P170DRAFT_230268"/>
<dbReference type="EMBL" id="MSFO01000006">
    <property type="protein sequence ID" value="PLB46992.1"/>
    <property type="molecule type" value="Genomic_DNA"/>
</dbReference>
<keyword evidence="1" id="KW-0472">Membrane</keyword>
<feature type="transmembrane region" description="Helical" evidence="1">
    <location>
        <begin position="25"/>
        <end position="44"/>
    </location>
</feature>
<accession>A0A2I2G278</accession>
<protein>
    <submittedName>
        <fullName evidence="2">Uncharacterized protein</fullName>
    </submittedName>
</protein>
<gene>
    <name evidence="2" type="ORF">P170DRAFT_230268</name>
</gene>
<keyword evidence="1" id="KW-1133">Transmembrane helix</keyword>
<dbReference type="RefSeq" id="XP_024702294.1">
    <property type="nucleotide sequence ID" value="XM_024842893.1"/>
</dbReference>
<organism evidence="2 3">
    <name type="scientific">Aspergillus steynii IBT 23096</name>
    <dbReference type="NCBI Taxonomy" id="1392250"/>
    <lineage>
        <taxon>Eukaryota</taxon>
        <taxon>Fungi</taxon>
        <taxon>Dikarya</taxon>
        <taxon>Ascomycota</taxon>
        <taxon>Pezizomycotina</taxon>
        <taxon>Eurotiomycetes</taxon>
        <taxon>Eurotiomycetidae</taxon>
        <taxon>Eurotiales</taxon>
        <taxon>Aspergillaceae</taxon>
        <taxon>Aspergillus</taxon>
        <taxon>Aspergillus subgen. Circumdati</taxon>
    </lineage>
</organism>
<proteinExistence type="predicted"/>
<sequence length="73" mass="8135">MTNTQSLATLVIDWLPSDSTGNLSILYAPCFMCLFFFFFLPHCIRCKLMDLLLPVIIAMICTDACAGLFPHSS</sequence>
<feature type="transmembrane region" description="Helical" evidence="1">
    <location>
        <begin position="51"/>
        <end position="69"/>
    </location>
</feature>
<dbReference type="AlphaFoldDB" id="A0A2I2G278"/>
<evidence type="ECO:0000256" key="1">
    <source>
        <dbReference type="SAM" id="Phobius"/>
    </source>
</evidence>
<keyword evidence="3" id="KW-1185">Reference proteome</keyword>
<name>A0A2I2G278_9EURO</name>
<evidence type="ECO:0000313" key="2">
    <source>
        <dbReference type="EMBL" id="PLB46992.1"/>
    </source>
</evidence>
<evidence type="ECO:0000313" key="3">
    <source>
        <dbReference type="Proteomes" id="UP000234275"/>
    </source>
</evidence>
<comment type="caution">
    <text evidence="2">The sequence shown here is derived from an EMBL/GenBank/DDBJ whole genome shotgun (WGS) entry which is preliminary data.</text>
</comment>
<dbReference type="GeneID" id="36550592"/>